<accession>A0A4D6LFD5</accession>
<feature type="compositionally biased region" description="Acidic residues" evidence="1">
    <location>
        <begin position="153"/>
        <end position="162"/>
    </location>
</feature>
<evidence type="ECO:0000313" key="3">
    <source>
        <dbReference type="Proteomes" id="UP000501690"/>
    </source>
</evidence>
<dbReference type="AlphaFoldDB" id="A0A4D6LFD5"/>
<dbReference type="Proteomes" id="UP000501690">
    <property type="component" value="Linkage Group LG3"/>
</dbReference>
<proteinExistence type="predicted"/>
<evidence type="ECO:0000313" key="2">
    <source>
        <dbReference type="EMBL" id="QCD87210.1"/>
    </source>
</evidence>
<keyword evidence="3" id="KW-1185">Reference proteome</keyword>
<dbReference type="EMBL" id="CP039347">
    <property type="protein sequence ID" value="QCD87210.1"/>
    <property type="molecule type" value="Genomic_DNA"/>
</dbReference>
<sequence>MNVTHQINPASISVTDFRLRFDQIRTRQYDISQEPSQPASQPYTVHVGSSPDFMHHHQPFFGQSPMGQGQMFGHSHPQFGNPSNTSFQHVPSSYSFFSHQSTYGAGPLHMFGTTTMTPPSAYYPGSSSSMSFYPPPMPSQSPQIPQNVQSHQDEDDDDDDEPQQQPLTQTSADSPVCTPPSVTAILGATVSAATVWWAAHGLLPLCTPLHTPFACPFVPPSEPPSMAPTETQHKIQQGEVKLENAPLQD</sequence>
<gene>
    <name evidence="2" type="ORF">DEO72_LG3g1744</name>
</gene>
<evidence type="ECO:0000256" key="1">
    <source>
        <dbReference type="SAM" id="MobiDB-lite"/>
    </source>
</evidence>
<protein>
    <submittedName>
        <fullName evidence="2">Uncharacterized protein</fullName>
    </submittedName>
</protein>
<name>A0A4D6LFD5_VIGUN</name>
<organism evidence="2 3">
    <name type="scientific">Vigna unguiculata</name>
    <name type="common">Cowpea</name>
    <dbReference type="NCBI Taxonomy" id="3917"/>
    <lineage>
        <taxon>Eukaryota</taxon>
        <taxon>Viridiplantae</taxon>
        <taxon>Streptophyta</taxon>
        <taxon>Embryophyta</taxon>
        <taxon>Tracheophyta</taxon>
        <taxon>Spermatophyta</taxon>
        <taxon>Magnoliopsida</taxon>
        <taxon>eudicotyledons</taxon>
        <taxon>Gunneridae</taxon>
        <taxon>Pentapetalae</taxon>
        <taxon>rosids</taxon>
        <taxon>fabids</taxon>
        <taxon>Fabales</taxon>
        <taxon>Fabaceae</taxon>
        <taxon>Papilionoideae</taxon>
        <taxon>50 kb inversion clade</taxon>
        <taxon>NPAAA clade</taxon>
        <taxon>indigoferoid/millettioid clade</taxon>
        <taxon>Phaseoleae</taxon>
        <taxon>Vigna</taxon>
    </lineage>
</organism>
<feature type="region of interest" description="Disordered" evidence="1">
    <location>
        <begin position="125"/>
        <end position="178"/>
    </location>
</feature>
<reference evidence="2 3" key="1">
    <citation type="submission" date="2019-04" db="EMBL/GenBank/DDBJ databases">
        <title>An improved genome assembly and genetic linkage map for asparagus bean, Vigna unguiculata ssp. sesquipedialis.</title>
        <authorList>
            <person name="Xia Q."/>
            <person name="Zhang R."/>
            <person name="Dong Y."/>
        </authorList>
    </citation>
    <scope>NUCLEOTIDE SEQUENCE [LARGE SCALE GENOMIC DNA]</scope>
    <source>
        <tissue evidence="2">Leaf</tissue>
    </source>
</reference>